<feature type="region of interest" description="Disordered" evidence="1">
    <location>
        <begin position="1"/>
        <end position="52"/>
    </location>
</feature>
<organism evidence="2 3">
    <name type="scientific">Syncephalastrum racemosum</name>
    <name type="common">Filamentous fungus</name>
    <dbReference type="NCBI Taxonomy" id="13706"/>
    <lineage>
        <taxon>Eukaryota</taxon>
        <taxon>Fungi</taxon>
        <taxon>Fungi incertae sedis</taxon>
        <taxon>Mucoromycota</taxon>
        <taxon>Mucoromycotina</taxon>
        <taxon>Mucoromycetes</taxon>
        <taxon>Mucorales</taxon>
        <taxon>Syncephalastraceae</taxon>
        <taxon>Syncephalastrum</taxon>
    </lineage>
</organism>
<dbReference type="OrthoDB" id="2283184at2759"/>
<dbReference type="Proteomes" id="UP000242180">
    <property type="component" value="Unassembled WGS sequence"/>
</dbReference>
<reference evidence="2 3" key="1">
    <citation type="submission" date="2016-07" db="EMBL/GenBank/DDBJ databases">
        <title>Pervasive Adenine N6-methylation of Active Genes in Fungi.</title>
        <authorList>
            <consortium name="DOE Joint Genome Institute"/>
            <person name="Mondo S.J."/>
            <person name="Dannebaum R.O."/>
            <person name="Kuo R.C."/>
            <person name="Labutti K."/>
            <person name="Haridas S."/>
            <person name="Kuo A."/>
            <person name="Salamov A."/>
            <person name="Ahrendt S.R."/>
            <person name="Lipzen A."/>
            <person name="Sullivan W."/>
            <person name="Andreopoulos W.B."/>
            <person name="Clum A."/>
            <person name="Lindquist E."/>
            <person name="Daum C."/>
            <person name="Ramamoorthy G.K."/>
            <person name="Gryganskyi A."/>
            <person name="Culley D."/>
            <person name="Magnuson J.K."/>
            <person name="James T.Y."/>
            <person name="O'Malley M.A."/>
            <person name="Stajich J.E."/>
            <person name="Spatafora J.W."/>
            <person name="Visel A."/>
            <person name="Grigoriev I.V."/>
        </authorList>
    </citation>
    <scope>NUCLEOTIDE SEQUENCE [LARGE SCALE GENOMIC DNA]</scope>
    <source>
        <strain evidence="2 3">NRRL 2496</strain>
    </source>
</reference>
<name>A0A1X2H2W9_SYNRA</name>
<evidence type="ECO:0000313" key="3">
    <source>
        <dbReference type="Proteomes" id="UP000242180"/>
    </source>
</evidence>
<accession>A0A1X2H2W9</accession>
<gene>
    <name evidence="2" type="ORF">BCR43DRAFT_80069</name>
</gene>
<protein>
    <submittedName>
        <fullName evidence="2">Uncharacterized protein</fullName>
    </submittedName>
</protein>
<dbReference type="AlphaFoldDB" id="A0A1X2H2W9"/>
<dbReference type="InParanoid" id="A0A1X2H2W9"/>
<dbReference type="EMBL" id="MCGN01000010">
    <property type="protein sequence ID" value="ORY92089.1"/>
    <property type="molecule type" value="Genomic_DNA"/>
</dbReference>
<keyword evidence="3" id="KW-1185">Reference proteome</keyword>
<comment type="caution">
    <text evidence="2">The sequence shown here is derived from an EMBL/GenBank/DDBJ whole genome shotgun (WGS) entry which is preliminary data.</text>
</comment>
<evidence type="ECO:0000256" key="1">
    <source>
        <dbReference type="SAM" id="MobiDB-lite"/>
    </source>
</evidence>
<evidence type="ECO:0000313" key="2">
    <source>
        <dbReference type="EMBL" id="ORY92089.1"/>
    </source>
</evidence>
<sequence>MNQGTASTSNNSNNTAARASDTSSQPPIYRRRRISSVSESPIEPGPEKPNDRMAALKDLGATFQEGSRRVSKVATPTDPEMVPSFVDTRRVEALKDNAKMPEMDTLQKAGEATMAD</sequence>
<proteinExistence type="predicted"/>
<feature type="compositionally biased region" description="Low complexity" evidence="1">
    <location>
        <begin position="1"/>
        <end position="24"/>
    </location>
</feature>